<dbReference type="GO" id="GO:0009055">
    <property type="term" value="F:electron transfer activity"/>
    <property type="evidence" value="ECO:0007669"/>
    <property type="project" value="InterPro"/>
</dbReference>
<keyword evidence="4" id="KW-0249">Electron transport</keyword>
<dbReference type="OrthoDB" id="9805828at2"/>
<dbReference type="Pfam" id="PF00034">
    <property type="entry name" value="Cytochrom_C"/>
    <property type="match status" value="1"/>
</dbReference>
<protein>
    <submittedName>
        <fullName evidence="9">Cytochrome C</fullName>
    </submittedName>
</protein>
<dbReference type="GO" id="GO:0046872">
    <property type="term" value="F:metal ion binding"/>
    <property type="evidence" value="ECO:0007669"/>
    <property type="project" value="UniProtKB-KW"/>
</dbReference>
<dbReference type="PRINTS" id="PR00604">
    <property type="entry name" value="CYTCHRMECIAB"/>
</dbReference>
<dbReference type="SUPFAM" id="SSF46626">
    <property type="entry name" value="Cytochrome c"/>
    <property type="match status" value="1"/>
</dbReference>
<reference evidence="9 10" key="2">
    <citation type="submission" date="2015-10" db="EMBL/GenBank/DDBJ databases">
        <title>Draft Genome Sequence of Prosthecomicrobium hirschii ATCC 27832.</title>
        <authorList>
            <person name="Daniel J."/>
            <person name="Givan S.A."/>
            <person name="Brun Y.V."/>
            <person name="Brown P.J."/>
        </authorList>
    </citation>
    <scope>NUCLEOTIDE SEQUENCE [LARGE SCALE GENOMIC DNA]</scope>
    <source>
        <strain evidence="9 10">16</strain>
    </source>
</reference>
<evidence type="ECO:0000256" key="7">
    <source>
        <dbReference type="SAM" id="SignalP"/>
    </source>
</evidence>
<dbReference type="STRING" id="665126.ABB55_20490"/>
<name>A0A0P6VR55_9HYPH</name>
<dbReference type="RefSeq" id="WP_054360466.1">
    <property type="nucleotide sequence ID" value="NZ_JAPCYQ010000001.1"/>
</dbReference>
<dbReference type="Proteomes" id="UP000048984">
    <property type="component" value="Unassembled WGS sequence"/>
</dbReference>
<dbReference type="PANTHER" id="PTHR11961">
    <property type="entry name" value="CYTOCHROME C"/>
    <property type="match status" value="1"/>
</dbReference>
<gene>
    <name evidence="9" type="ORF">ABB55_20490</name>
</gene>
<dbReference type="Gene3D" id="1.10.760.10">
    <property type="entry name" value="Cytochrome c-like domain"/>
    <property type="match status" value="1"/>
</dbReference>
<dbReference type="EMBL" id="LJYW01000001">
    <property type="protein sequence ID" value="KPL54298.1"/>
    <property type="molecule type" value="Genomic_DNA"/>
</dbReference>
<evidence type="ECO:0000313" key="9">
    <source>
        <dbReference type="EMBL" id="KPL54298.1"/>
    </source>
</evidence>
<accession>A0A0P6VR55</accession>
<evidence type="ECO:0000256" key="3">
    <source>
        <dbReference type="ARBA" id="ARBA00022723"/>
    </source>
</evidence>
<keyword evidence="3 6" id="KW-0479">Metal-binding</keyword>
<comment type="caution">
    <text evidence="9">The sequence shown here is derived from an EMBL/GenBank/DDBJ whole genome shotgun (WGS) entry which is preliminary data.</text>
</comment>
<keyword evidence="2 6" id="KW-0349">Heme</keyword>
<evidence type="ECO:0000256" key="4">
    <source>
        <dbReference type="ARBA" id="ARBA00022982"/>
    </source>
</evidence>
<keyword evidence="10" id="KW-1185">Reference proteome</keyword>
<feature type="chain" id="PRO_5006131715" evidence="7">
    <location>
        <begin position="22"/>
        <end position="133"/>
    </location>
</feature>
<dbReference type="GO" id="GO:0020037">
    <property type="term" value="F:heme binding"/>
    <property type="evidence" value="ECO:0007669"/>
    <property type="project" value="InterPro"/>
</dbReference>
<evidence type="ECO:0000256" key="1">
    <source>
        <dbReference type="ARBA" id="ARBA00022448"/>
    </source>
</evidence>
<dbReference type="InterPro" id="IPR036909">
    <property type="entry name" value="Cyt_c-like_dom_sf"/>
</dbReference>
<reference evidence="9 10" key="1">
    <citation type="submission" date="2015-09" db="EMBL/GenBank/DDBJ databases">
        <authorList>
            <person name="Jackson K.R."/>
            <person name="Lunt B.L."/>
            <person name="Fisher J.N.B."/>
            <person name="Gardner A.V."/>
            <person name="Bailey M.E."/>
            <person name="Deus L.M."/>
            <person name="Earl A.S."/>
            <person name="Gibby P.D."/>
            <person name="Hartmann K.A."/>
            <person name="Liu J.E."/>
            <person name="Manci A.M."/>
            <person name="Nielsen D.A."/>
            <person name="Solomon M.B."/>
            <person name="Breakwell D.P."/>
            <person name="Burnett S.H."/>
            <person name="Grose J.H."/>
        </authorList>
    </citation>
    <scope>NUCLEOTIDE SEQUENCE [LARGE SCALE GENOMIC DNA]</scope>
    <source>
        <strain evidence="9 10">16</strain>
    </source>
</reference>
<evidence type="ECO:0000256" key="5">
    <source>
        <dbReference type="ARBA" id="ARBA00023004"/>
    </source>
</evidence>
<keyword evidence="7" id="KW-0732">Signal</keyword>
<evidence type="ECO:0000256" key="2">
    <source>
        <dbReference type="ARBA" id="ARBA00022617"/>
    </source>
</evidence>
<feature type="domain" description="Cytochrome c" evidence="8">
    <location>
        <begin position="24"/>
        <end position="127"/>
    </location>
</feature>
<dbReference type="AlphaFoldDB" id="A0A0P6VR55"/>
<evidence type="ECO:0000259" key="8">
    <source>
        <dbReference type="PROSITE" id="PS51007"/>
    </source>
</evidence>
<dbReference type="PROSITE" id="PS51007">
    <property type="entry name" value="CYTC"/>
    <property type="match status" value="1"/>
</dbReference>
<feature type="signal peptide" evidence="7">
    <location>
        <begin position="1"/>
        <end position="21"/>
    </location>
</feature>
<evidence type="ECO:0000256" key="6">
    <source>
        <dbReference type="PROSITE-ProRule" id="PRU00433"/>
    </source>
</evidence>
<organism evidence="9 10">
    <name type="scientific">Prosthecodimorpha hirschii</name>
    <dbReference type="NCBI Taxonomy" id="665126"/>
    <lineage>
        <taxon>Bacteria</taxon>
        <taxon>Pseudomonadati</taxon>
        <taxon>Pseudomonadota</taxon>
        <taxon>Alphaproteobacteria</taxon>
        <taxon>Hyphomicrobiales</taxon>
        <taxon>Ancalomicrobiaceae</taxon>
        <taxon>Prosthecodimorpha</taxon>
    </lineage>
</organism>
<sequence>MTKFLAIAAAAFLTAVSVAKADDGDAANGEKVFNKCKACHAIGEGATNKVGPQLNGVVGRKMGAVEGYAYSPALKKANEEGTILTEEHISKWVSNPKAYLPGNKMSFVGLQKEEEVKDVIAYLKQFDASGKKK</sequence>
<dbReference type="InterPro" id="IPR002327">
    <property type="entry name" value="Cyt_c_1A/1B"/>
</dbReference>
<proteinExistence type="predicted"/>
<evidence type="ECO:0000313" key="10">
    <source>
        <dbReference type="Proteomes" id="UP000048984"/>
    </source>
</evidence>
<keyword evidence="1" id="KW-0813">Transport</keyword>
<dbReference type="InterPro" id="IPR009056">
    <property type="entry name" value="Cyt_c-like_dom"/>
</dbReference>
<keyword evidence="5 6" id="KW-0408">Iron</keyword>